<dbReference type="RefSeq" id="WP_065537261.1">
    <property type="nucleotide sequence ID" value="NZ_CP016534.2"/>
</dbReference>
<protein>
    <recommendedName>
        <fullName evidence="3">DUF2267 domain-containing protein</fullName>
    </recommendedName>
</protein>
<sequence length="173" mass="20373">MIGIREMKYKNMLKMTEDIQQKYYYEAEEELVFSFSNLKFIEPAGALIFLLTVNKLQENKIPYEIEPIIDLMHKAAITYGERMGIFQKLGLSDAPMYSEGTTYIAPAETNIKKVFEELKLQGTTIENYYDDISEKIVNKILMQFENYTDENVRDLFLFVSESRPRERNNSKKF</sequence>
<reference evidence="1" key="1">
    <citation type="submission" date="2016-10" db="EMBL/GenBank/DDBJ databases">
        <authorList>
            <person name="See-Too W.S."/>
        </authorList>
    </citation>
    <scope>NUCLEOTIDE SEQUENCE</scope>
    <source>
        <strain evidence="1">DSM 14505</strain>
    </source>
</reference>
<evidence type="ECO:0000313" key="1">
    <source>
        <dbReference type="EMBL" id="ANU11977.1"/>
    </source>
</evidence>
<gene>
    <name evidence="1" type="ORF">BBH88_17810</name>
</gene>
<proteinExistence type="predicted"/>
<keyword evidence="2" id="KW-1185">Reference proteome</keyword>
<name>A0ABN4RJ13_9BACL</name>
<accession>A0ABN4RJ13</accession>
<organism evidence="1 2">
    <name type="scientific">Planococcus antarcticus DSM 14505</name>
    <dbReference type="NCBI Taxonomy" id="1185653"/>
    <lineage>
        <taxon>Bacteria</taxon>
        <taxon>Bacillati</taxon>
        <taxon>Bacillota</taxon>
        <taxon>Bacilli</taxon>
        <taxon>Bacillales</taxon>
        <taxon>Caryophanaceae</taxon>
        <taxon>Planococcus</taxon>
    </lineage>
</organism>
<dbReference type="EMBL" id="CP016534">
    <property type="protein sequence ID" value="ANU11977.1"/>
    <property type="molecule type" value="Genomic_DNA"/>
</dbReference>
<evidence type="ECO:0008006" key="3">
    <source>
        <dbReference type="Google" id="ProtNLM"/>
    </source>
</evidence>
<dbReference type="Proteomes" id="UP000092661">
    <property type="component" value="Chromosome"/>
</dbReference>
<evidence type="ECO:0000313" key="2">
    <source>
        <dbReference type="Proteomes" id="UP000092661"/>
    </source>
</evidence>